<name>A0A418WXY9_9BURK</name>
<evidence type="ECO:0000313" key="8">
    <source>
        <dbReference type="Proteomes" id="UP000285190"/>
    </source>
</evidence>
<comment type="subcellular location">
    <subcellularLocation>
        <location evidence="5">Cytoplasm</location>
    </subcellularLocation>
</comment>
<dbReference type="Proteomes" id="UP000285190">
    <property type="component" value="Unassembled WGS sequence"/>
</dbReference>
<dbReference type="SUPFAM" id="SSF52540">
    <property type="entry name" value="P-loop containing nucleoside triphosphate hydrolases"/>
    <property type="match status" value="1"/>
</dbReference>
<evidence type="ECO:0000256" key="3">
    <source>
        <dbReference type="ARBA" id="ARBA00022840"/>
    </source>
</evidence>
<dbReference type="OrthoDB" id="9812943at2"/>
<feature type="binding site" evidence="5">
    <location>
        <begin position="20"/>
        <end position="25"/>
    </location>
    <ligand>
        <name>ATP</name>
        <dbReference type="ChEBI" id="CHEBI:30616"/>
    </ligand>
</feature>
<dbReference type="AlphaFoldDB" id="A0A418WXY9"/>
<comment type="caution">
    <text evidence="7">The sequence shown here is derived from an EMBL/GenBank/DDBJ whole genome shotgun (WGS) entry which is preliminary data.</text>
</comment>
<gene>
    <name evidence="5" type="primary">coaE</name>
    <name evidence="7" type="ORF">D3870_02710</name>
</gene>
<comment type="function">
    <text evidence="5">Catalyzes the phosphorylation of the 3'-hydroxyl group of dephosphocoenzyme A to form coenzyme A.</text>
</comment>
<dbReference type="PANTHER" id="PTHR10695">
    <property type="entry name" value="DEPHOSPHO-COA KINASE-RELATED"/>
    <property type="match status" value="1"/>
</dbReference>
<accession>A0A418WXY9</accession>
<dbReference type="PANTHER" id="PTHR10695:SF46">
    <property type="entry name" value="BIFUNCTIONAL COENZYME A SYNTHASE-RELATED"/>
    <property type="match status" value="1"/>
</dbReference>
<dbReference type="HAMAP" id="MF_00376">
    <property type="entry name" value="Dephospho_CoA_kinase"/>
    <property type="match status" value="1"/>
</dbReference>
<dbReference type="NCBIfam" id="TIGR00152">
    <property type="entry name" value="dephospho-CoA kinase"/>
    <property type="match status" value="1"/>
</dbReference>
<dbReference type="GO" id="GO:0015937">
    <property type="term" value="P:coenzyme A biosynthetic process"/>
    <property type="evidence" value="ECO:0007669"/>
    <property type="project" value="UniProtKB-UniRule"/>
</dbReference>
<proteinExistence type="inferred from homology"/>
<keyword evidence="8" id="KW-1185">Reference proteome</keyword>
<keyword evidence="5 7" id="KW-0808">Transferase</keyword>
<dbReference type="Gene3D" id="3.40.50.300">
    <property type="entry name" value="P-loop containing nucleotide triphosphate hydrolases"/>
    <property type="match status" value="1"/>
</dbReference>
<dbReference type="CDD" id="cd02022">
    <property type="entry name" value="DPCK"/>
    <property type="match status" value="1"/>
</dbReference>
<dbReference type="EC" id="2.7.1.24" evidence="5 6"/>
<evidence type="ECO:0000256" key="5">
    <source>
        <dbReference type="HAMAP-Rule" id="MF_00376"/>
    </source>
</evidence>
<dbReference type="EMBL" id="QYUN01000002">
    <property type="protein sequence ID" value="RJG05072.1"/>
    <property type="molecule type" value="Genomic_DNA"/>
</dbReference>
<dbReference type="Pfam" id="PF01121">
    <property type="entry name" value="CoaE"/>
    <property type="match status" value="1"/>
</dbReference>
<protein>
    <recommendedName>
        <fullName evidence="5 6">Dephospho-CoA kinase</fullName>
        <ecNumber evidence="5 6">2.7.1.24</ecNumber>
    </recommendedName>
    <alternativeName>
        <fullName evidence="5">Dephosphocoenzyme A kinase</fullName>
    </alternativeName>
</protein>
<evidence type="ECO:0000256" key="6">
    <source>
        <dbReference type="NCBIfam" id="TIGR00152"/>
    </source>
</evidence>
<evidence type="ECO:0000256" key="1">
    <source>
        <dbReference type="ARBA" id="ARBA00009018"/>
    </source>
</evidence>
<evidence type="ECO:0000256" key="2">
    <source>
        <dbReference type="ARBA" id="ARBA00022741"/>
    </source>
</evidence>
<dbReference type="InterPro" id="IPR027417">
    <property type="entry name" value="P-loop_NTPase"/>
</dbReference>
<keyword evidence="5 7" id="KW-0418">Kinase</keyword>
<dbReference type="PROSITE" id="PS51219">
    <property type="entry name" value="DPCK"/>
    <property type="match status" value="1"/>
</dbReference>
<comment type="similarity">
    <text evidence="1 5">Belongs to the CoaE family.</text>
</comment>
<evidence type="ECO:0000256" key="4">
    <source>
        <dbReference type="ARBA" id="ARBA00022993"/>
    </source>
</evidence>
<keyword evidence="3 5" id="KW-0067">ATP-binding</keyword>
<reference evidence="7 8" key="1">
    <citation type="submission" date="2018-09" db="EMBL/GenBank/DDBJ databases">
        <authorList>
            <person name="Zhu H."/>
        </authorList>
    </citation>
    <scope>NUCLEOTIDE SEQUENCE [LARGE SCALE GENOMIC DNA]</scope>
    <source>
        <strain evidence="7 8">K2R10-39</strain>
    </source>
</reference>
<dbReference type="GO" id="GO:0004140">
    <property type="term" value="F:dephospho-CoA kinase activity"/>
    <property type="evidence" value="ECO:0007669"/>
    <property type="project" value="UniProtKB-UniRule"/>
</dbReference>
<dbReference type="InterPro" id="IPR001977">
    <property type="entry name" value="Depp_CoAkinase"/>
</dbReference>
<keyword evidence="5" id="KW-0963">Cytoplasm</keyword>
<evidence type="ECO:0000313" key="7">
    <source>
        <dbReference type="EMBL" id="RJG05072.1"/>
    </source>
</evidence>
<dbReference type="RefSeq" id="WP_119736463.1">
    <property type="nucleotide sequence ID" value="NZ_QYUN01000002.1"/>
</dbReference>
<organism evidence="7 8">
    <name type="scientific">Noviherbaspirillum cavernae</name>
    <dbReference type="NCBI Taxonomy" id="2320862"/>
    <lineage>
        <taxon>Bacteria</taxon>
        <taxon>Pseudomonadati</taxon>
        <taxon>Pseudomonadota</taxon>
        <taxon>Betaproteobacteria</taxon>
        <taxon>Burkholderiales</taxon>
        <taxon>Oxalobacteraceae</taxon>
        <taxon>Noviherbaspirillum</taxon>
    </lineage>
</organism>
<keyword evidence="2 5" id="KW-0547">Nucleotide-binding</keyword>
<keyword evidence="4 5" id="KW-0173">Coenzyme A biosynthesis</keyword>
<dbReference type="GO" id="GO:0005524">
    <property type="term" value="F:ATP binding"/>
    <property type="evidence" value="ECO:0007669"/>
    <property type="project" value="UniProtKB-UniRule"/>
</dbReference>
<sequence length="210" mass="22342">MSHPAHSRVRFSIGLTGGIGSGKSTVADLFAARGAAVIDTDLIAHQLTAPGGAAIAAIRTQFGDAFITSDGAMNRAKVREHVFAEPEAKTRLEAILHPLIRIETERAAAVTKSAYLMFVVPLLVESGSWKTRVSRVLVIDCPEELQISRVMTRSGLSESQVRAIMAAQVPRATRLAAADDIITNDGSAEALTSQVDRLHALYAALAVENT</sequence>
<dbReference type="UniPathway" id="UPA00241">
    <property type="reaction ID" value="UER00356"/>
</dbReference>
<comment type="pathway">
    <text evidence="5">Cofactor biosynthesis; coenzyme A biosynthesis; CoA from (R)-pantothenate: step 5/5.</text>
</comment>
<comment type="catalytic activity">
    <reaction evidence="5">
        <text>3'-dephospho-CoA + ATP = ADP + CoA + H(+)</text>
        <dbReference type="Rhea" id="RHEA:18245"/>
        <dbReference type="ChEBI" id="CHEBI:15378"/>
        <dbReference type="ChEBI" id="CHEBI:30616"/>
        <dbReference type="ChEBI" id="CHEBI:57287"/>
        <dbReference type="ChEBI" id="CHEBI:57328"/>
        <dbReference type="ChEBI" id="CHEBI:456216"/>
        <dbReference type="EC" id="2.7.1.24"/>
    </reaction>
</comment>
<dbReference type="GO" id="GO:0005737">
    <property type="term" value="C:cytoplasm"/>
    <property type="evidence" value="ECO:0007669"/>
    <property type="project" value="UniProtKB-SubCell"/>
</dbReference>